<evidence type="ECO:0000256" key="3">
    <source>
        <dbReference type="ARBA" id="ARBA00022777"/>
    </source>
</evidence>
<dbReference type="AlphaFoldDB" id="A0A449BFQ4"/>
<dbReference type="InterPro" id="IPR011611">
    <property type="entry name" value="PfkB_dom"/>
</dbReference>
<dbReference type="InterPro" id="IPR029056">
    <property type="entry name" value="Ribokinase-like"/>
</dbReference>
<dbReference type="Gene3D" id="3.40.1190.20">
    <property type="match status" value="1"/>
</dbReference>
<evidence type="ECO:0000256" key="1">
    <source>
        <dbReference type="ARBA" id="ARBA00010688"/>
    </source>
</evidence>
<dbReference type="GO" id="GO:0047590">
    <property type="term" value="F:5-dehydro-2-deoxygluconokinase activity"/>
    <property type="evidence" value="ECO:0007669"/>
    <property type="project" value="UniProtKB-EC"/>
</dbReference>
<dbReference type="PANTHER" id="PTHR43085">
    <property type="entry name" value="HEXOKINASE FAMILY MEMBER"/>
    <property type="match status" value="1"/>
</dbReference>
<dbReference type="SUPFAM" id="SSF53613">
    <property type="entry name" value="Ribokinase-like"/>
    <property type="match status" value="1"/>
</dbReference>
<dbReference type="InterPro" id="IPR002139">
    <property type="entry name" value="Ribo/fructo_kinase"/>
</dbReference>
<organism evidence="5 6">
    <name type="scientific">Haploplasma axanthum</name>
    <name type="common">Acholeplasma axanthum</name>
    <dbReference type="NCBI Taxonomy" id="29552"/>
    <lineage>
        <taxon>Bacteria</taxon>
        <taxon>Bacillati</taxon>
        <taxon>Mycoplasmatota</taxon>
        <taxon>Mollicutes</taxon>
        <taxon>Acholeplasmatales</taxon>
        <taxon>Acholeplasmataceae</taxon>
        <taxon>Haploplasma</taxon>
    </lineage>
</organism>
<accession>A0A449BFQ4</accession>
<dbReference type="CDD" id="cd01167">
    <property type="entry name" value="bac_FRK"/>
    <property type="match status" value="1"/>
</dbReference>
<reference evidence="5 6" key="1">
    <citation type="submission" date="2019-01" db="EMBL/GenBank/DDBJ databases">
        <authorList>
            <consortium name="Pathogen Informatics"/>
        </authorList>
    </citation>
    <scope>NUCLEOTIDE SEQUENCE [LARGE SCALE GENOMIC DNA]</scope>
    <source>
        <strain evidence="5 6">NCTC10138</strain>
    </source>
</reference>
<sequence length="337" mass="38016">MKKIVSFGELLIDFIPHEKETRLKEVNNFTKHAGGAPANVSVAAYKNGSDSYFVGQVGNDSFGEFLIDELNNQGLNTNYILKTSEANTSLAFVTLAKNGERDFVFYRNPGADQLYKIQDLPKELLEGSIFHFCSVSLDDYPIKDAHFAAINYVRETNGFISFDPNLRISLWNDLEKYRSVINDFIPLSDLIKVSDDELEFITGIKDQNKAIKALFVGNVKYVILTLGKEGSRIYLNGTDEVYEAKSFKVIPVDTTGAGDAFIGTFLSELNKRKLIIDKTNAEEILTISNATAALVTTKYGGIVSIPNYIEVKEFIKNKWIKRLNWYLSSRQVKYYKN</sequence>
<evidence type="ECO:0000313" key="5">
    <source>
        <dbReference type="EMBL" id="VEU81284.1"/>
    </source>
</evidence>
<dbReference type="EMBL" id="LR215048">
    <property type="protein sequence ID" value="VEU81284.1"/>
    <property type="molecule type" value="Genomic_DNA"/>
</dbReference>
<dbReference type="PANTHER" id="PTHR43085:SF54">
    <property type="entry name" value="PUTATIVE-RELATED"/>
    <property type="match status" value="1"/>
</dbReference>
<evidence type="ECO:0000259" key="4">
    <source>
        <dbReference type="Pfam" id="PF00294"/>
    </source>
</evidence>
<dbReference type="KEGG" id="aaxa:NCTC10138_01682"/>
<dbReference type="OrthoDB" id="9813569at2"/>
<keyword evidence="2 5" id="KW-0808">Transferase</keyword>
<dbReference type="PRINTS" id="PR00990">
    <property type="entry name" value="RIBOKINASE"/>
</dbReference>
<keyword evidence="3 5" id="KW-0418">Kinase</keyword>
<evidence type="ECO:0000313" key="6">
    <source>
        <dbReference type="Proteomes" id="UP000289841"/>
    </source>
</evidence>
<dbReference type="Pfam" id="PF00294">
    <property type="entry name" value="PfkB"/>
    <property type="match status" value="1"/>
</dbReference>
<name>A0A449BFQ4_HAPAX</name>
<evidence type="ECO:0000256" key="2">
    <source>
        <dbReference type="ARBA" id="ARBA00022679"/>
    </source>
</evidence>
<proteinExistence type="inferred from homology"/>
<dbReference type="STRING" id="1278311.GCA_000428705_00824"/>
<gene>
    <name evidence="5" type="primary">iolC_2</name>
    <name evidence="5" type="ORF">NCTC10138_01682</name>
</gene>
<dbReference type="InterPro" id="IPR050306">
    <property type="entry name" value="PfkB_Carbo_kinase"/>
</dbReference>
<comment type="similarity">
    <text evidence="1">Belongs to the carbohydrate kinase PfkB family.</text>
</comment>
<protein>
    <submittedName>
        <fullName evidence="5">5-dehydro-2-deoxygluconokinase</fullName>
        <ecNumber evidence="5">2.7.1.92</ecNumber>
    </submittedName>
</protein>
<feature type="domain" description="Carbohydrate kinase PfkB" evidence="4">
    <location>
        <begin position="1"/>
        <end position="306"/>
    </location>
</feature>
<keyword evidence="6" id="KW-1185">Reference proteome</keyword>
<dbReference type="EC" id="2.7.1.92" evidence="5"/>
<dbReference type="Proteomes" id="UP000289841">
    <property type="component" value="Chromosome"/>
</dbReference>